<reference evidence="2" key="1">
    <citation type="journal article" date="2020" name="mSystems">
        <title>Genome- and Community-Level Interaction Insights into Carbon Utilization and Element Cycling Functions of Hydrothermarchaeota in Hydrothermal Sediment.</title>
        <authorList>
            <person name="Zhou Z."/>
            <person name="Liu Y."/>
            <person name="Xu W."/>
            <person name="Pan J."/>
            <person name="Luo Z.H."/>
            <person name="Li M."/>
        </authorList>
    </citation>
    <scope>NUCLEOTIDE SEQUENCE [LARGE SCALE GENOMIC DNA]</scope>
    <source>
        <strain evidence="2">HyVt-535</strain>
    </source>
</reference>
<name>A0A7C5IXV4_9GAMM</name>
<organism evidence="2">
    <name type="scientific">Thiolapillus brandeum</name>
    <dbReference type="NCBI Taxonomy" id="1076588"/>
    <lineage>
        <taxon>Bacteria</taxon>
        <taxon>Pseudomonadati</taxon>
        <taxon>Pseudomonadota</taxon>
        <taxon>Gammaproteobacteria</taxon>
        <taxon>Chromatiales</taxon>
        <taxon>Sedimenticolaceae</taxon>
        <taxon>Thiolapillus</taxon>
    </lineage>
</organism>
<gene>
    <name evidence="2" type="ORF">ENJ98_01195</name>
</gene>
<dbReference type="EMBL" id="DROM01000076">
    <property type="protein sequence ID" value="HHH12829.1"/>
    <property type="molecule type" value="Genomic_DNA"/>
</dbReference>
<evidence type="ECO:0000313" key="2">
    <source>
        <dbReference type="EMBL" id="HHH12829.1"/>
    </source>
</evidence>
<dbReference type="InterPro" id="IPR052340">
    <property type="entry name" value="RNase_Y/CdgJ"/>
</dbReference>
<protein>
    <submittedName>
        <fullName evidence="2">HDOD domain-containing protein</fullName>
    </submittedName>
</protein>
<dbReference type="SUPFAM" id="SSF109604">
    <property type="entry name" value="HD-domain/PDEase-like"/>
    <property type="match status" value="1"/>
</dbReference>
<dbReference type="Proteomes" id="UP000886100">
    <property type="component" value="Unassembled WGS sequence"/>
</dbReference>
<dbReference type="PANTHER" id="PTHR33525:SF3">
    <property type="entry name" value="RIBONUCLEASE Y"/>
    <property type="match status" value="1"/>
</dbReference>
<dbReference type="PANTHER" id="PTHR33525">
    <property type="match status" value="1"/>
</dbReference>
<dbReference type="PROSITE" id="PS51833">
    <property type="entry name" value="HDOD"/>
    <property type="match status" value="1"/>
</dbReference>
<accession>A0A7C5IXV4</accession>
<proteinExistence type="predicted"/>
<evidence type="ECO:0000259" key="1">
    <source>
        <dbReference type="PROSITE" id="PS51833"/>
    </source>
</evidence>
<comment type="caution">
    <text evidence="2">The sequence shown here is derived from an EMBL/GenBank/DDBJ whole genome shotgun (WGS) entry which is preliminary data.</text>
</comment>
<dbReference type="InterPro" id="IPR013976">
    <property type="entry name" value="HDOD"/>
</dbReference>
<dbReference type="Pfam" id="PF08668">
    <property type="entry name" value="HDOD"/>
    <property type="match status" value="1"/>
</dbReference>
<dbReference type="AlphaFoldDB" id="A0A7C5IXV4"/>
<sequence length="290" mass="31679">MIHCQPRDRDCLREVMAANQLPVLPPNAPYLLRAMSNEEMTFPELAAVVEKFPTIAARLIALANSGWSSPVTEVTSLVMACSRLGFFVVRSVSVALSIANVFNPRTCPAFDPIRYWTNAFLTADLGTRLAEQAEEHGEADPQTVRTAGLLHNLGLLWLATWMPEETHRALLASDDDPDTPLDGLLVEHCGAGFVEAGALLTEAWKFPEVLTEALRHQAEVDYDGEHWEAAALVGLAGRVIHAREEAEPLAASDPRWSRLGLSSEAEAPLAQQAALRRGEIRELARALFGA</sequence>
<dbReference type="Gene3D" id="1.10.3210.10">
    <property type="entry name" value="Hypothetical protein af1432"/>
    <property type="match status" value="1"/>
</dbReference>
<feature type="domain" description="HDOD" evidence="1">
    <location>
        <begin position="21"/>
        <end position="220"/>
    </location>
</feature>